<dbReference type="GO" id="GO:0016020">
    <property type="term" value="C:membrane"/>
    <property type="evidence" value="ECO:0007669"/>
    <property type="project" value="UniProtKB-SubCell"/>
</dbReference>
<dbReference type="SUPFAM" id="SSF69318">
    <property type="entry name" value="Integrin alpha N-terminal domain"/>
    <property type="match status" value="1"/>
</dbReference>
<reference evidence="7" key="3">
    <citation type="submission" date="2025-09" db="UniProtKB">
        <authorList>
            <consortium name="Ensembl"/>
        </authorList>
    </citation>
    <scope>IDENTIFICATION</scope>
</reference>
<evidence type="ECO:0000313" key="7">
    <source>
        <dbReference type="Ensembl" id="ENSSFOP00015026347.2"/>
    </source>
</evidence>
<evidence type="ECO:0000256" key="5">
    <source>
        <dbReference type="SAM" id="Phobius"/>
    </source>
</evidence>
<gene>
    <name evidence="7" type="primary">fam234a</name>
</gene>
<evidence type="ECO:0000256" key="2">
    <source>
        <dbReference type="ARBA" id="ARBA00022692"/>
    </source>
</evidence>
<dbReference type="AlphaFoldDB" id="A0A8C9S5R1"/>
<dbReference type="InterPro" id="IPR045232">
    <property type="entry name" value="FAM234"/>
</dbReference>
<dbReference type="Proteomes" id="UP000694397">
    <property type="component" value="Chromosome 20"/>
</dbReference>
<reference evidence="7 8" key="1">
    <citation type="submission" date="2019-04" db="EMBL/GenBank/DDBJ databases">
        <authorList>
            <consortium name="Wellcome Sanger Institute Data Sharing"/>
        </authorList>
    </citation>
    <scope>NUCLEOTIDE SEQUENCE [LARGE SCALE GENOMIC DNA]</scope>
</reference>
<evidence type="ECO:0000256" key="3">
    <source>
        <dbReference type="ARBA" id="ARBA00022989"/>
    </source>
</evidence>
<organism evidence="7 8">
    <name type="scientific">Scleropages formosus</name>
    <name type="common">Asian bonytongue</name>
    <name type="synonym">Osteoglossum formosum</name>
    <dbReference type="NCBI Taxonomy" id="113540"/>
    <lineage>
        <taxon>Eukaryota</taxon>
        <taxon>Metazoa</taxon>
        <taxon>Chordata</taxon>
        <taxon>Craniata</taxon>
        <taxon>Vertebrata</taxon>
        <taxon>Euteleostomi</taxon>
        <taxon>Actinopterygii</taxon>
        <taxon>Neopterygii</taxon>
        <taxon>Teleostei</taxon>
        <taxon>Osteoglossocephala</taxon>
        <taxon>Osteoglossomorpha</taxon>
        <taxon>Osteoglossiformes</taxon>
        <taxon>Osteoglossidae</taxon>
        <taxon>Scleropages</taxon>
    </lineage>
</organism>
<name>A0A8C9S5R1_SCLFO</name>
<dbReference type="InterPro" id="IPR055409">
    <property type="entry name" value="Beta-prop_FAM234A_B"/>
</dbReference>
<dbReference type="PANTHER" id="PTHR21419">
    <property type="match status" value="1"/>
</dbReference>
<keyword evidence="2 5" id="KW-0812">Transmembrane</keyword>
<dbReference type="GeneTree" id="ENSGT00530000063694"/>
<proteinExistence type="predicted"/>
<evidence type="ECO:0000256" key="1">
    <source>
        <dbReference type="ARBA" id="ARBA00004167"/>
    </source>
</evidence>
<dbReference type="PANTHER" id="PTHR21419:SF7">
    <property type="entry name" value="PROTEIN FAM234A"/>
    <property type="match status" value="1"/>
</dbReference>
<comment type="subcellular location">
    <subcellularLocation>
        <location evidence="1">Membrane</location>
        <topology evidence="1">Single-pass membrane protein</topology>
    </subcellularLocation>
</comment>
<reference evidence="7" key="2">
    <citation type="submission" date="2025-08" db="UniProtKB">
        <authorList>
            <consortium name="Ensembl"/>
        </authorList>
    </citation>
    <scope>IDENTIFICATION</scope>
</reference>
<evidence type="ECO:0000313" key="8">
    <source>
        <dbReference type="Proteomes" id="UP000694397"/>
    </source>
</evidence>
<protein>
    <submittedName>
        <fullName evidence="7">Family with sequence similarity 234 member A</fullName>
    </submittedName>
</protein>
<feature type="domain" description="FAM234A/B beta-propeller" evidence="6">
    <location>
        <begin position="85"/>
        <end position="556"/>
    </location>
</feature>
<keyword evidence="8" id="KW-1185">Reference proteome</keyword>
<feature type="transmembrane region" description="Helical" evidence="5">
    <location>
        <begin position="50"/>
        <end position="73"/>
    </location>
</feature>
<dbReference type="Pfam" id="PF23727">
    <property type="entry name" value="Beta-prop_FAM234A_B"/>
    <property type="match status" value="1"/>
</dbReference>
<evidence type="ECO:0000256" key="4">
    <source>
        <dbReference type="ARBA" id="ARBA00023136"/>
    </source>
</evidence>
<keyword evidence="3 5" id="KW-1133">Transmembrane helix</keyword>
<keyword evidence="4 5" id="KW-0472">Membrane</keyword>
<accession>A0A8C9S5R1</accession>
<sequence>MLDPTDSVVQMRPLDEGADRGPVGPGAARALVKTKEGYWRRDRFIPMSRWRTGAFFLSLLLCLAVIFSFSFMVPCPAPDLSLRSWNRTFQEAATYEFLALGDANGDGVLDVLFVLKGAEGSLCPAGLGTPCVFVSALTGTNGDSLWERPLAPELHWAQCGLPTFGDSNTGCLLSHADRITAIQQHSGEVIWEQPQPPDLNSRPPALKIPDLNGDGVNDLVLIGQSPVQTKLVILSGRSGDRIGSEVVLDSAEVFRHLLHTTAKGSHYVLFHKDCGLYAQALWRIAAQALEGSEAGLVKDPMWEEKTSATSGQVQLYKSDSLRHVVAVERGSRSPHLLLVSEGAVELMHGDRLQPLWKVNTSGLDVSVADLYVTGLCVLSEPTLGHYNKDGVPDVIIEEDMGNCTKKVKILDGTSGRVLWEVSLRFRPETPRPTAVSIAKSYSVFVFWGDWLSQTNSSDSEKEQFSYMLHPHYSNVLLEKSTVADDIIAFKVALMEMGRHASYVMLTGPVGVGARGSVTLTKRQLKEDIPESRVLRLGELASEETDQEIKEAFIRLHMRKDT</sequence>
<evidence type="ECO:0000259" key="6">
    <source>
        <dbReference type="Pfam" id="PF23727"/>
    </source>
</evidence>
<dbReference type="InterPro" id="IPR028994">
    <property type="entry name" value="Integrin_alpha_N"/>
</dbReference>
<dbReference type="Ensembl" id="ENSSFOT00015026641.2">
    <property type="protein sequence ID" value="ENSSFOP00015026347.2"/>
    <property type="gene ID" value="ENSSFOG00015016936.2"/>
</dbReference>
<dbReference type="OrthoDB" id="6364780at2759"/>